<dbReference type="Proteomes" id="UP000653454">
    <property type="component" value="Unassembled WGS sequence"/>
</dbReference>
<dbReference type="Gene3D" id="1.20.90.10">
    <property type="entry name" value="Phospholipase A2 domain"/>
    <property type="match status" value="1"/>
</dbReference>
<dbReference type="Pfam" id="PF05826">
    <property type="entry name" value="Phospholip_A2_2"/>
    <property type="match status" value="1"/>
</dbReference>
<evidence type="ECO:0000256" key="2">
    <source>
        <dbReference type="ARBA" id="ARBA00004613"/>
    </source>
</evidence>
<evidence type="ECO:0000256" key="8">
    <source>
        <dbReference type="ARBA" id="ARBA00022837"/>
    </source>
</evidence>
<evidence type="ECO:0000256" key="10">
    <source>
        <dbReference type="ARBA" id="ARBA00023098"/>
    </source>
</evidence>
<reference evidence="15" key="1">
    <citation type="submission" date="2020-11" db="EMBL/GenBank/DDBJ databases">
        <authorList>
            <person name="Whiteford S."/>
        </authorList>
    </citation>
    <scope>NUCLEOTIDE SEQUENCE</scope>
</reference>
<dbReference type="SMART" id="SM00085">
    <property type="entry name" value="PA2c"/>
    <property type="match status" value="1"/>
</dbReference>
<evidence type="ECO:0000256" key="7">
    <source>
        <dbReference type="ARBA" id="ARBA00022801"/>
    </source>
</evidence>
<dbReference type="EC" id="3.1.1.4" evidence="3"/>
<dbReference type="FunFam" id="1.20.90.10:FF:000002">
    <property type="entry name" value="Phospholipase A2 group III"/>
    <property type="match status" value="1"/>
</dbReference>
<dbReference type="InterPro" id="IPR036444">
    <property type="entry name" value="PLipase_A2_dom_sf"/>
</dbReference>
<comment type="cofactor">
    <cofactor evidence="1">
        <name>Ca(2+)</name>
        <dbReference type="ChEBI" id="CHEBI:29108"/>
    </cofactor>
</comment>
<keyword evidence="6" id="KW-0479">Metal-binding</keyword>
<dbReference type="GO" id="GO:0050482">
    <property type="term" value="P:arachidonate secretion"/>
    <property type="evidence" value="ECO:0007669"/>
    <property type="project" value="InterPro"/>
</dbReference>
<evidence type="ECO:0000256" key="5">
    <source>
        <dbReference type="ARBA" id="ARBA00022525"/>
    </source>
</evidence>
<dbReference type="AlphaFoldDB" id="A0A8S4GB89"/>
<evidence type="ECO:0000256" key="4">
    <source>
        <dbReference type="ARBA" id="ARBA00021721"/>
    </source>
</evidence>
<feature type="chain" id="PRO_5035716499" description="Phospholipase A2" evidence="13">
    <location>
        <begin position="18"/>
        <end position="191"/>
    </location>
</feature>
<dbReference type="PANTHER" id="PTHR12253">
    <property type="entry name" value="RH14732P"/>
    <property type="match status" value="1"/>
</dbReference>
<evidence type="ECO:0000256" key="13">
    <source>
        <dbReference type="SAM" id="SignalP"/>
    </source>
</evidence>
<dbReference type="InterPro" id="IPR016090">
    <property type="entry name" value="PLA2-like_dom"/>
</dbReference>
<evidence type="ECO:0000256" key="11">
    <source>
        <dbReference type="ARBA" id="ARBA00023157"/>
    </source>
</evidence>
<dbReference type="GO" id="GO:0046872">
    <property type="term" value="F:metal ion binding"/>
    <property type="evidence" value="ECO:0007669"/>
    <property type="project" value="UniProtKB-KW"/>
</dbReference>
<keyword evidence="16" id="KW-1185">Reference proteome</keyword>
<dbReference type="SUPFAM" id="SSF48619">
    <property type="entry name" value="Phospholipase A2, PLA2"/>
    <property type="match status" value="1"/>
</dbReference>
<keyword evidence="9" id="KW-0442">Lipid degradation</keyword>
<evidence type="ECO:0000256" key="6">
    <source>
        <dbReference type="ARBA" id="ARBA00022723"/>
    </source>
</evidence>
<evidence type="ECO:0000313" key="16">
    <source>
        <dbReference type="Proteomes" id="UP000653454"/>
    </source>
</evidence>
<evidence type="ECO:0000256" key="3">
    <source>
        <dbReference type="ARBA" id="ARBA00013278"/>
    </source>
</evidence>
<dbReference type="EMBL" id="CAJHNJ030000186">
    <property type="protein sequence ID" value="CAG9137111.1"/>
    <property type="molecule type" value="Genomic_DNA"/>
</dbReference>
<organism evidence="15 16">
    <name type="scientific">Plutella xylostella</name>
    <name type="common">Diamondback moth</name>
    <name type="synonym">Plutella maculipennis</name>
    <dbReference type="NCBI Taxonomy" id="51655"/>
    <lineage>
        <taxon>Eukaryota</taxon>
        <taxon>Metazoa</taxon>
        <taxon>Ecdysozoa</taxon>
        <taxon>Arthropoda</taxon>
        <taxon>Hexapoda</taxon>
        <taxon>Insecta</taxon>
        <taxon>Pterygota</taxon>
        <taxon>Neoptera</taxon>
        <taxon>Endopterygota</taxon>
        <taxon>Lepidoptera</taxon>
        <taxon>Glossata</taxon>
        <taxon>Ditrysia</taxon>
        <taxon>Yponomeutoidea</taxon>
        <taxon>Plutellidae</taxon>
        <taxon>Plutella</taxon>
    </lineage>
</organism>
<protein>
    <recommendedName>
        <fullName evidence="4">Phospholipase A2</fullName>
        <ecNumber evidence="3">3.1.1.4</ecNumber>
    </recommendedName>
    <alternativeName>
        <fullName evidence="12">Phosphatidylcholine 2-acylhydrolase</fullName>
    </alternativeName>
</protein>
<keyword evidence="8" id="KW-0106">Calcium</keyword>
<feature type="signal peptide" evidence="13">
    <location>
        <begin position="1"/>
        <end position="17"/>
    </location>
</feature>
<dbReference type="GO" id="GO:0004623">
    <property type="term" value="F:phospholipase A2 activity"/>
    <property type="evidence" value="ECO:0007669"/>
    <property type="project" value="UniProtKB-EC"/>
</dbReference>
<dbReference type="GO" id="GO:0016042">
    <property type="term" value="P:lipid catabolic process"/>
    <property type="evidence" value="ECO:0007669"/>
    <property type="project" value="UniProtKB-KW"/>
</dbReference>
<comment type="caution">
    <text evidence="15">The sequence shown here is derived from an EMBL/GenBank/DDBJ whole genome shotgun (WGS) entry which is preliminary data.</text>
</comment>
<evidence type="ECO:0000256" key="12">
    <source>
        <dbReference type="ARBA" id="ARBA00029903"/>
    </source>
</evidence>
<dbReference type="CDD" id="cd04704">
    <property type="entry name" value="PLA2_bee_venom_like"/>
    <property type="match status" value="1"/>
</dbReference>
<sequence length="191" mass="22083">MLRIIIVVFCLVQFGNGWVFTDIRIPARGDGYGEDLEGDMTPEEYDEMLRQARFSLIFPGTKWCGPGNSADGFEDLGSERETDSCCREHDHCPDSMEAGEKKHNLTNTAYYTRLHCDCDERFLRCLHSANTTSAGQVGSVYFNVIGTKCYRYDYPIVRCAKKSGWLRRKCIKYEFNENGQKLYQWFDVPNY</sequence>
<evidence type="ECO:0000259" key="14">
    <source>
        <dbReference type="SMART" id="SM00085"/>
    </source>
</evidence>
<evidence type="ECO:0000256" key="9">
    <source>
        <dbReference type="ARBA" id="ARBA00022963"/>
    </source>
</evidence>
<keyword evidence="11" id="KW-1015">Disulfide bond</keyword>
<evidence type="ECO:0000313" key="15">
    <source>
        <dbReference type="EMBL" id="CAG9137111.1"/>
    </source>
</evidence>
<keyword evidence="7" id="KW-0378">Hydrolase</keyword>
<dbReference type="GO" id="GO:0006644">
    <property type="term" value="P:phospholipid metabolic process"/>
    <property type="evidence" value="ECO:0007669"/>
    <property type="project" value="InterPro"/>
</dbReference>
<dbReference type="GO" id="GO:0005576">
    <property type="term" value="C:extracellular region"/>
    <property type="evidence" value="ECO:0007669"/>
    <property type="project" value="UniProtKB-SubCell"/>
</dbReference>
<evidence type="ECO:0000256" key="1">
    <source>
        <dbReference type="ARBA" id="ARBA00001913"/>
    </source>
</evidence>
<proteinExistence type="predicted"/>
<name>A0A8S4GB89_PLUXY</name>
<keyword evidence="10" id="KW-0443">Lipid metabolism</keyword>
<keyword evidence="5" id="KW-0964">Secreted</keyword>
<dbReference type="InterPro" id="IPR033113">
    <property type="entry name" value="PLA2_histidine"/>
</dbReference>
<keyword evidence="13" id="KW-0732">Signal</keyword>
<dbReference type="PROSITE" id="PS00118">
    <property type="entry name" value="PA2_HIS"/>
    <property type="match status" value="1"/>
</dbReference>
<gene>
    <name evidence="15" type="ORF">PLXY2_LOCUS15366</name>
</gene>
<accession>A0A8S4GB89</accession>
<feature type="domain" description="Phospholipase A2-like central" evidence="14">
    <location>
        <begin position="41"/>
        <end position="160"/>
    </location>
</feature>
<comment type="subcellular location">
    <subcellularLocation>
        <location evidence="2">Secreted</location>
    </subcellularLocation>
</comment>